<organism evidence="2 3">
    <name type="scientific">Haematococcus lacustris</name>
    <name type="common">Green alga</name>
    <name type="synonym">Haematococcus pluvialis</name>
    <dbReference type="NCBI Taxonomy" id="44745"/>
    <lineage>
        <taxon>Eukaryota</taxon>
        <taxon>Viridiplantae</taxon>
        <taxon>Chlorophyta</taxon>
        <taxon>core chlorophytes</taxon>
        <taxon>Chlorophyceae</taxon>
        <taxon>CS clade</taxon>
        <taxon>Chlamydomonadales</taxon>
        <taxon>Haematococcaceae</taxon>
        <taxon>Haematococcus</taxon>
    </lineage>
</organism>
<protein>
    <submittedName>
        <fullName evidence="2">Cyclic nucleotide-binding domain-containing protein</fullName>
    </submittedName>
</protein>
<name>A0A699YEH8_HAELA</name>
<feature type="non-terminal residue" evidence="2">
    <location>
        <position position="114"/>
    </location>
</feature>
<feature type="region of interest" description="Disordered" evidence="1">
    <location>
        <begin position="1"/>
        <end position="34"/>
    </location>
</feature>
<feature type="non-terminal residue" evidence="2">
    <location>
        <position position="1"/>
    </location>
</feature>
<dbReference type="AlphaFoldDB" id="A0A699YEH8"/>
<accession>A0A699YEH8</accession>
<dbReference type="EMBL" id="BLLF01000029">
    <property type="protein sequence ID" value="GFH06238.1"/>
    <property type="molecule type" value="Genomic_DNA"/>
</dbReference>
<reference evidence="2 3" key="1">
    <citation type="submission" date="2020-02" db="EMBL/GenBank/DDBJ databases">
        <title>Draft genome sequence of Haematococcus lacustris strain NIES-144.</title>
        <authorList>
            <person name="Morimoto D."/>
            <person name="Nakagawa S."/>
            <person name="Yoshida T."/>
            <person name="Sawayama S."/>
        </authorList>
    </citation>
    <scope>NUCLEOTIDE SEQUENCE [LARGE SCALE GENOMIC DNA]</scope>
    <source>
        <strain evidence="2 3">NIES-144</strain>
    </source>
</reference>
<feature type="compositionally biased region" description="Basic and acidic residues" evidence="1">
    <location>
        <begin position="22"/>
        <end position="31"/>
    </location>
</feature>
<comment type="caution">
    <text evidence="2">The sequence shown here is derived from an EMBL/GenBank/DDBJ whole genome shotgun (WGS) entry which is preliminary data.</text>
</comment>
<dbReference type="Proteomes" id="UP000485058">
    <property type="component" value="Unassembled WGS sequence"/>
</dbReference>
<gene>
    <name evidence="2" type="ORF">HaLaN_00835</name>
</gene>
<sequence>MTAHPDPLRDGRLQARYAQQWQHEEAHRSDQEALQQEVHNAEVEGFMSLARLGLMRPSTSAGTSPSGRWQSGMHRAVGSSAARRMREASRLNALQRTPYPMVLARIKLLLDRLQ</sequence>
<feature type="region of interest" description="Disordered" evidence="1">
    <location>
        <begin position="57"/>
        <end position="84"/>
    </location>
</feature>
<evidence type="ECO:0000256" key="1">
    <source>
        <dbReference type="SAM" id="MobiDB-lite"/>
    </source>
</evidence>
<feature type="compositionally biased region" description="Basic and acidic residues" evidence="1">
    <location>
        <begin position="1"/>
        <end position="13"/>
    </location>
</feature>
<proteinExistence type="predicted"/>
<evidence type="ECO:0000313" key="2">
    <source>
        <dbReference type="EMBL" id="GFH06238.1"/>
    </source>
</evidence>
<evidence type="ECO:0000313" key="3">
    <source>
        <dbReference type="Proteomes" id="UP000485058"/>
    </source>
</evidence>
<feature type="compositionally biased region" description="Polar residues" evidence="1">
    <location>
        <begin position="57"/>
        <end position="69"/>
    </location>
</feature>
<keyword evidence="3" id="KW-1185">Reference proteome</keyword>